<reference evidence="3" key="2">
    <citation type="submission" date="2014-06" db="EMBL/GenBank/DDBJ databases">
        <title>The complete genome of Blastobotrys (Arxula) adeninivorans LS3 - a yeast of biotechnological interest.</title>
        <authorList>
            <person name="Kunze G."/>
            <person name="Gaillardin C."/>
            <person name="Czernicka M."/>
            <person name="Durrens P."/>
            <person name="Martin T."/>
            <person name="Boer E."/>
            <person name="Gabaldon T."/>
            <person name="Cruz J."/>
            <person name="Talla E."/>
            <person name="Marck C."/>
            <person name="Goffeau A."/>
            <person name="Barbe V."/>
            <person name="Baret P."/>
            <person name="Baronian K."/>
            <person name="Beier S."/>
            <person name="Bleykasten C."/>
            <person name="Bode R."/>
            <person name="Casaregola S."/>
            <person name="Despons L."/>
            <person name="Fairhead C."/>
            <person name="Giersberg M."/>
            <person name="Gierski P."/>
            <person name="Hahnel U."/>
            <person name="Hartmann A."/>
            <person name="Jankowska D."/>
            <person name="Jubin C."/>
            <person name="Jung P."/>
            <person name="Lafontaine I."/>
            <person name="Leh-Louis V."/>
            <person name="Lemaire M."/>
            <person name="Marcet-Houben M."/>
            <person name="Mascher M."/>
            <person name="Morel G."/>
            <person name="Richard G.-F."/>
            <person name="Riechen J."/>
            <person name="Sacerdot C."/>
            <person name="Sarkar A."/>
            <person name="Savel G."/>
            <person name="Schacherer J."/>
            <person name="Sherman D."/>
            <person name="Straub M.-L."/>
            <person name="Stein N."/>
            <person name="Thierry A."/>
            <person name="Trautwein-Schult A."/>
            <person name="Westhof E."/>
            <person name="Worch S."/>
            <person name="Dujon B."/>
            <person name="Souciet J.-L."/>
            <person name="Wincker P."/>
            <person name="Scholz U."/>
            <person name="Neuveglise N."/>
        </authorList>
    </citation>
    <scope>NUCLEOTIDE SEQUENCE</scope>
    <source>
        <strain evidence="3">LS3</strain>
    </source>
</reference>
<dbReference type="SMART" id="SM00054">
    <property type="entry name" value="EFh"/>
    <property type="match status" value="1"/>
</dbReference>
<organism evidence="3">
    <name type="scientific">Blastobotrys adeninivorans</name>
    <name type="common">Yeast</name>
    <name type="synonym">Arxula adeninivorans</name>
    <dbReference type="NCBI Taxonomy" id="409370"/>
    <lineage>
        <taxon>Eukaryota</taxon>
        <taxon>Fungi</taxon>
        <taxon>Dikarya</taxon>
        <taxon>Ascomycota</taxon>
        <taxon>Saccharomycotina</taxon>
        <taxon>Dipodascomycetes</taxon>
        <taxon>Dipodascales</taxon>
        <taxon>Trichomonascaceae</taxon>
        <taxon>Blastobotrys</taxon>
    </lineage>
</organism>
<dbReference type="Gene3D" id="1.10.238.10">
    <property type="entry name" value="EF-hand"/>
    <property type="match status" value="1"/>
</dbReference>
<protein>
    <submittedName>
        <fullName evidence="3">ARAD1C21296p</fullName>
    </submittedName>
</protein>
<evidence type="ECO:0000313" key="3">
    <source>
        <dbReference type="EMBL" id="CDP34823.1"/>
    </source>
</evidence>
<dbReference type="InterPro" id="IPR002048">
    <property type="entry name" value="EF_hand_dom"/>
</dbReference>
<dbReference type="PANTHER" id="PTHR23049">
    <property type="entry name" value="MYOSIN REGULATORY LIGHT CHAIN 2"/>
    <property type="match status" value="1"/>
</dbReference>
<name>A0A060T1K8_BLAAD</name>
<sequence>MVCGSIVYITGLGILTLSLSLNDKIKVMGKPRLEYSNGGGSAGKRTMSGQFAQLKPAQIRELKEAFTLLDKDGDGTLKESDLEEMLVSLGQEPDSKYISDMLQQMPSPLTFSAFLTGMTGHLNSLSSRQELVQAFGGFGDDSGEDLADIDADELERSLVEYGMDQADVKRALASYTFEDGFRGRRFRSKDFVDLLRPE</sequence>
<accession>A0A060T1K8</accession>
<gene>
    <name evidence="3" type="ORF">GNLVRS02_ARAD1C21296g</name>
</gene>
<dbReference type="EMBL" id="HG937693">
    <property type="protein sequence ID" value="CDP34823.1"/>
    <property type="molecule type" value="Genomic_DNA"/>
</dbReference>
<dbReference type="InterPro" id="IPR011992">
    <property type="entry name" value="EF-hand-dom_pair"/>
</dbReference>
<feature type="domain" description="EF-hand" evidence="2">
    <location>
        <begin position="57"/>
        <end position="92"/>
    </location>
</feature>
<dbReference type="FunFam" id="1.10.238.10:FF:000178">
    <property type="entry name" value="Calmodulin-2 A"/>
    <property type="match status" value="1"/>
</dbReference>
<evidence type="ECO:0000256" key="1">
    <source>
        <dbReference type="ARBA" id="ARBA00022737"/>
    </source>
</evidence>
<dbReference type="AlphaFoldDB" id="A0A060T1K8"/>
<dbReference type="InterPro" id="IPR050403">
    <property type="entry name" value="Myosin_RLC"/>
</dbReference>
<reference evidence="3" key="1">
    <citation type="submission" date="2014-02" db="EMBL/GenBank/DDBJ databases">
        <authorList>
            <person name="Genoscope - CEA"/>
        </authorList>
    </citation>
    <scope>NUCLEOTIDE SEQUENCE</scope>
    <source>
        <strain evidence="3">LS3</strain>
    </source>
</reference>
<keyword evidence="1" id="KW-0677">Repeat</keyword>
<dbReference type="GO" id="GO:0005509">
    <property type="term" value="F:calcium ion binding"/>
    <property type="evidence" value="ECO:0007669"/>
    <property type="project" value="InterPro"/>
</dbReference>
<dbReference type="Pfam" id="PF13405">
    <property type="entry name" value="EF-hand_6"/>
    <property type="match status" value="1"/>
</dbReference>
<dbReference type="SUPFAM" id="SSF47473">
    <property type="entry name" value="EF-hand"/>
    <property type="match status" value="1"/>
</dbReference>
<dbReference type="PhylomeDB" id="A0A060T1K8"/>
<dbReference type="PROSITE" id="PS50222">
    <property type="entry name" value="EF_HAND_2"/>
    <property type="match status" value="1"/>
</dbReference>
<proteinExistence type="predicted"/>
<dbReference type="GO" id="GO:0043226">
    <property type="term" value="C:organelle"/>
    <property type="evidence" value="ECO:0007669"/>
    <property type="project" value="UniProtKB-ARBA"/>
</dbReference>
<evidence type="ECO:0000259" key="2">
    <source>
        <dbReference type="PROSITE" id="PS50222"/>
    </source>
</evidence>